<dbReference type="AlphaFoldDB" id="A0AAE0YET9"/>
<keyword evidence="2" id="KW-1185">Reference proteome</keyword>
<protein>
    <submittedName>
        <fullName evidence="1">Uncharacterized protein</fullName>
    </submittedName>
</protein>
<dbReference type="EMBL" id="JAWDGP010006415">
    <property type="protein sequence ID" value="KAK3741536.1"/>
    <property type="molecule type" value="Genomic_DNA"/>
</dbReference>
<gene>
    <name evidence="1" type="ORF">RRG08_045532</name>
</gene>
<organism evidence="1 2">
    <name type="scientific">Elysia crispata</name>
    <name type="common">lettuce slug</name>
    <dbReference type="NCBI Taxonomy" id="231223"/>
    <lineage>
        <taxon>Eukaryota</taxon>
        <taxon>Metazoa</taxon>
        <taxon>Spiralia</taxon>
        <taxon>Lophotrochozoa</taxon>
        <taxon>Mollusca</taxon>
        <taxon>Gastropoda</taxon>
        <taxon>Heterobranchia</taxon>
        <taxon>Euthyneura</taxon>
        <taxon>Panpulmonata</taxon>
        <taxon>Sacoglossa</taxon>
        <taxon>Placobranchoidea</taxon>
        <taxon>Plakobranchidae</taxon>
        <taxon>Elysia</taxon>
    </lineage>
</organism>
<reference evidence="1" key="1">
    <citation type="journal article" date="2023" name="G3 (Bethesda)">
        <title>A reference genome for the long-term kleptoplast-retaining sea slug Elysia crispata morphotype clarki.</title>
        <authorList>
            <person name="Eastman K.E."/>
            <person name="Pendleton A.L."/>
            <person name="Shaikh M.A."/>
            <person name="Suttiyut T."/>
            <person name="Ogas R."/>
            <person name="Tomko P."/>
            <person name="Gavelis G."/>
            <person name="Widhalm J.R."/>
            <person name="Wisecaver J.H."/>
        </authorList>
    </citation>
    <scope>NUCLEOTIDE SEQUENCE</scope>
    <source>
        <strain evidence="1">ECLA1</strain>
    </source>
</reference>
<proteinExistence type="predicted"/>
<dbReference type="Proteomes" id="UP001283361">
    <property type="component" value="Unassembled WGS sequence"/>
</dbReference>
<sequence length="144" mass="16085">MCPPYVLCTRMAGIEPSAKHIHGKRLNSSHASDHFSIVSNCPIRWRRSGVRPSLCILYNNVLPDIDCPTRAQPTTLSHSTYNYVKLYPQLCQTEPTTMSNSTHNSVKLNPQLCQTEPTTMSNSTHNSVTLNLQLCQTEPTTLSN</sequence>
<name>A0AAE0YET9_9GAST</name>
<evidence type="ECO:0000313" key="2">
    <source>
        <dbReference type="Proteomes" id="UP001283361"/>
    </source>
</evidence>
<comment type="caution">
    <text evidence="1">The sequence shown here is derived from an EMBL/GenBank/DDBJ whole genome shotgun (WGS) entry which is preliminary data.</text>
</comment>
<evidence type="ECO:0000313" key="1">
    <source>
        <dbReference type="EMBL" id="KAK3741536.1"/>
    </source>
</evidence>
<accession>A0AAE0YET9</accession>